<evidence type="ECO:0000313" key="2">
    <source>
        <dbReference type="Proteomes" id="UP000198656"/>
    </source>
</evidence>
<evidence type="ECO:0008006" key="3">
    <source>
        <dbReference type="Google" id="ProtNLM"/>
    </source>
</evidence>
<proteinExistence type="predicted"/>
<protein>
    <recommendedName>
        <fullName evidence="3">SpoVT-AbrB domain-containing protein</fullName>
    </recommendedName>
</protein>
<organism evidence="1 2">
    <name type="scientific">Desulfosporosinus hippei DSM 8344</name>
    <dbReference type="NCBI Taxonomy" id="1121419"/>
    <lineage>
        <taxon>Bacteria</taxon>
        <taxon>Bacillati</taxon>
        <taxon>Bacillota</taxon>
        <taxon>Clostridia</taxon>
        <taxon>Eubacteriales</taxon>
        <taxon>Desulfitobacteriaceae</taxon>
        <taxon>Desulfosporosinus</taxon>
    </lineage>
</organism>
<sequence length="105" mass="12336">MQAHANKKSFSLVRQGKRSQAEVKRELRLVDGKVFKLCVEDGRIILAPKKLIPADQQYFWTEEWQVRELEAQADMQTEYVDHFDSMEDYLTDLEKKDKAPVSKPH</sequence>
<dbReference type="AlphaFoldDB" id="A0A1G8H3J5"/>
<name>A0A1G8H3J5_9FIRM</name>
<keyword evidence="2" id="KW-1185">Reference proteome</keyword>
<accession>A0A1G8H3J5</accession>
<evidence type="ECO:0000313" key="1">
    <source>
        <dbReference type="EMBL" id="SDI01214.1"/>
    </source>
</evidence>
<dbReference type="OrthoDB" id="199763at2"/>
<reference evidence="2" key="1">
    <citation type="submission" date="2016-10" db="EMBL/GenBank/DDBJ databases">
        <authorList>
            <person name="Varghese N."/>
            <person name="Submissions S."/>
        </authorList>
    </citation>
    <scope>NUCLEOTIDE SEQUENCE [LARGE SCALE GENOMIC DNA]</scope>
    <source>
        <strain evidence="2">DSM 8344</strain>
    </source>
</reference>
<gene>
    <name evidence="1" type="ORF">SAMN05443529_12440</name>
</gene>
<dbReference type="EMBL" id="FNCP01000024">
    <property type="protein sequence ID" value="SDI01214.1"/>
    <property type="molecule type" value="Genomic_DNA"/>
</dbReference>
<dbReference type="RefSeq" id="WP_092334973.1">
    <property type="nucleotide sequence ID" value="NZ_FNCP01000024.1"/>
</dbReference>
<dbReference type="Proteomes" id="UP000198656">
    <property type="component" value="Unassembled WGS sequence"/>
</dbReference>